<feature type="binding site" evidence="10">
    <location>
        <position position="293"/>
    </location>
    <ligand>
        <name>L-cysteinyl-5'-AMP</name>
        <dbReference type="ChEBI" id="CHEBI:144924"/>
    </ligand>
</feature>
<dbReference type="Gene3D" id="3.40.50.620">
    <property type="entry name" value="HUPs"/>
    <property type="match status" value="1"/>
</dbReference>
<dbReference type="GO" id="GO:0005829">
    <property type="term" value="C:cytosol"/>
    <property type="evidence" value="ECO:0007669"/>
    <property type="project" value="TreeGrafter"/>
</dbReference>
<dbReference type="GO" id="GO:0004817">
    <property type="term" value="F:cysteine-tRNA ligase activity"/>
    <property type="evidence" value="ECO:0007669"/>
    <property type="project" value="TreeGrafter"/>
</dbReference>
<feature type="compositionally biased region" description="Basic and acidic residues" evidence="11">
    <location>
        <begin position="200"/>
        <end position="209"/>
    </location>
</feature>
<evidence type="ECO:0000256" key="3">
    <source>
        <dbReference type="ARBA" id="ARBA00011245"/>
    </source>
</evidence>
<feature type="domain" description="tRNA synthetases class I catalytic" evidence="12">
    <location>
        <begin position="39"/>
        <end position="347"/>
    </location>
</feature>
<dbReference type="Proteomes" id="UP000318693">
    <property type="component" value="Unassembled WGS sequence"/>
</dbReference>
<keyword evidence="6 10" id="KW-0547">Nucleotide-binding</keyword>
<evidence type="ECO:0000256" key="10">
    <source>
        <dbReference type="HAMAP-Rule" id="MF_01697"/>
    </source>
</evidence>
<feature type="binding site" evidence="10">
    <location>
        <position position="237"/>
    </location>
    <ligand>
        <name>L-cysteinyl-5'-AMP</name>
        <dbReference type="ChEBI" id="CHEBI:144924"/>
    </ligand>
</feature>
<comment type="caution">
    <text evidence="10">Lacks conserved residue(s) required for the propagation of feature annotation.</text>
</comment>
<keyword evidence="4 10" id="KW-0436">Ligase</keyword>
<evidence type="ECO:0000256" key="2">
    <source>
        <dbReference type="ARBA" id="ARBA00007723"/>
    </source>
</evidence>
<evidence type="ECO:0000256" key="4">
    <source>
        <dbReference type="ARBA" id="ARBA00022598"/>
    </source>
</evidence>
<dbReference type="GO" id="GO:0035446">
    <property type="term" value="F:cysteine-glucosaminylinositol ligase activity"/>
    <property type="evidence" value="ECO:0007669"/>
    <property type="project" value="UniProtKB-UniRule"/>
</dbReference>
<dbReference type="InterPro" id="IPR032678">
    <property type="entry name" value="tRNA-synt_1_cat_dom"/>
</dbReference>
<dbReference type="AlphaFoldDB" id="A0A552WV63"/>
<feature type="short sequence motif" description="'HIGH' region" evidence="10">
    <location>
        <begin position="46"/>
        <end position="56"/>
    </location>
</feature>
<dbReference type="GO" id="GO:0010125">
    <property type="term" value="P:mycothiol biosynthetic process"/>
    <property type="evidence" value="ECO:0007669"/>
    <property type="project" value="UniProtKB-UniRule"/>
</dbReference>
<protein>
    <recommendedName>
        <fullName evidence="10">L-cysteine:1D-myo-inositol 2-amino-2-deoxy-alpha-D-glucopyranoside ligase</fullName>
        <shortName evidence="10">L-Cys:GlcN-Ins ligase</shortName>
        <ecNumber evidence="10">6.3.1.13</ecNumber>
    </recommendedName>
    <alternativeName>
        <fullName evidence="10">Mycothiol ligase</fullName>
        <shortName evidence="10">MSH ligase</shortName>
    </alternativeName>
</protein>
<comment type="catalytic activity">
    <reaction evidence="9 10">
        <text>1D-myo-inositol 2-amino-2-deoxy-alpha-D-glucopyranoside + L-cysteine + ATP = 1D-myo-inositol 2-(L-cysteinylamino)-2-deoxy-alpha-D-glucopyranoside + AMP + diphosphate + H(+)</text>
        <dbReference type="Rhea" id="RHEA:26176"/>
        <dbReference type="ChEBI" id="CHEBI:15378"/>
        <dbReference type="ChEBI" id="CHEBI:30616"/>
        <dbReference type="ChEBI" id="CHEBI:33019"/>
        <dbReference type="ChEBI" id="CHEBI:35235"/>
        <dbReference type="ChEBI" id="CHEBI:58886"/>
        <dbReference type="ChEBI" id="CHEBI:58887"/>
        <dbReference type="ChEBI" id="CHEBI:456215"/>
        <dbReference type="EC" id="6.3.1.13"/>
    </reaction>
</comment>
<reference evidence="13 14" key="1">
    <citation type="submission" date="2019-07" db="EMBL/GenBank/DDBJ databases">
        <title>Georgenia wutianyii sp. nov. and Georgenia *** sp. nov. isolated from plateau pika (Ochotona curzoniae) in the Qinghai-Tibet plateau of China.</title>
        <authorList>
            <person name="Tian Z."/>
        </authorList>
    </citation>
    <scope>NUCLEOTIDE SEQUENCE [LARGE SCALE GENOMIC DNA]</scope>
    <source>
        <strain evidence="13 14">Z446</strain>
    </source>
</reference>
<proteinExistence type="inferred from homology"/>
<dbReference type="Pfam" id="PF01406">
    <property type="entry name" value="tRNA-synt_1e"/>
    <property type="match status" value="1"/>
</dbReference>
<evidence type="ECO:0000256" key="7">
    <source>
        <dbReference type="ARBA" id="ARBA00022833"/>
    </source>
</evidence>
<comment type="function">
    <text evidence="1 10">Catalyzes the ATP-dependent condensation of GlcN-Ins and L-cysteine to form L-Cys-GlcN-Ins.</text>
</comment>
<dbReference type="Gene3D" id="1.20.120.640">
    <property type="entry name" value="Anticodon-binding domain of a subclass of class I aminoacyl-tRNA synthetases"/>
    <property type="match status" value="1"/>
</dbReference>
<evidence type="ECO:0000256" key="11">
    <source>
        <dbReference type="SAM" id="MobiDB-lite"/>
    </source>
</evidence>
<dbReference type="SUPFAM" id="SSF52374">
    <property type="entry name" value="Nucleotidylyl transferase"/>
    <property type="match status" value="1"/>
</dbReference>
<evidence type="ECO:0000256" key="6">
    <source>
        <dbReference type="ARBA" id="ARBA00022741"/>
    </source>
</evidence>
<comment type="similarity">
    <text evidence="2 10">Belongs to the class-I aminoacyl-tRNA synthetase family. MshC subfamily.</text>
</comment>
<accession>A0A552WV63</accession>
<feature type="region of interest" description="Disordered" evidence="11">
    <location>
        <begin position="196"/>
        <end position="215"/>
    </location>
</feature>
<evidence type="ECO:0000256" key="8">
    <source>
        <dbReference type="ARBA" id="ARBA00022840"/>
    </source>
</evidence>
<keyword evidence="14" id="KW-1185">Reference proteome</keyword>
<comment type="subunit">
    <text evidence="3 10">Monomer.</text>
</comment>
<keyword evidence="5 10" id="KW-0479">Metal-binding</keyword>
<dbReference type="GO" id="GO:0006423">
    <property type="term" value="P:cysteinyl-tRNA aminoacylation"/>
    <property type="evidence" value="ECO:0007669"/>
    <property type="project" value="TreeGrafter"/>
</dbReference>
<dbReference type="PRINTS" id="PR00983">
    <property type="entry name" value="TRNASYNTHCYS"/>
</dbReference>
<feature type="binding site" evidence="10">
    <location>
        <begin position="259"/>
        <end position="261"/>
    </location>
    <ligand>
        <name>L-cysteinyl-5'-AMP</name>
        <dbReference type="ChEBI" id="CHEBI:144924"/>
    </ligand>
</feature>
<name>A0A552WV63_9MICO</name>
<evidence type="ECO:0000313" key="13">
    <source>
        <dbReference type="EMBL" id="TRW46213.1"/>
    </source>
</evidence>
<dbReference type="EMBL" id="VJXR01000012">
    <property type="protein sequence ID" value="TRW46213.1"/>
    <property type="molecule type" value="Genomic_DNA"/>
</dbReference>
<keyword evidence="8 10" id="KW-0067">ATP-binding</keyword>
<feature type="binding site" evidence="10">
    <location>
        <begin position="44"/>
        <end position="47"/>
    </location>
    <ligand>
        <name>L-cysteinyl-5'-AMP</name>
        <dbReference type="ChEBI" id="CHEBI:144924"/>
    </ligand>
</feature>
<feature type="binding site" evidence="10">
    <location>
        <position position="59"/>
    </location>
    <ligand>
        <name>L-cysteinyl-5'-AMP</name>
        <dbReference type="ChEBI" id="CHEBI:144924"/>
    </ligand>
</feature>
<feature type="binding site" evidence="10">
    <location>
        <begin position="82"/>
        <end position="84"/>
    </location>
    <ligand>
        <name>L-cysteinyl-5'-AMP</name>
        <dbReference type="ChEBI" id="CHEBI:144924"/>
    </ligand>
</feature>
<gene>
    <name evidence="10" type="primary">mshC</name>
    <name evidence="13" type="ORF">FJ693_06395</name>
</gene>
<comment type="cofactor">
    <cofactor evidence="10">
        <name>Zn(2+)</name>
        <dbReference type="ChEBI" id="CHEBI:29105"/>
    </cofactor>
    <text evidence="10">Binds 1 zinc ion per subunit.</text>
</comment>
<feature type="short sequence motif" description="'KMSKS' region" evidence="10">
    <location>
        <begin position="299"/>
        <end position="303"/>
    </location>
</feature>
<keyword evidence="7 10" id="KW-0862">Zinc</keyword>
<dbReference type="GO" id="GO:0005524">
    <property type="term" value="F:ATP binding"/>
    <property type="evidence" value="ECO:0007669"/>
    <property type="project" value="UniProtKB-KW"/>
</dbReference>
<feature type="binding site" evidence="10">
    <location>
        <position position="266"/>
    </location>
    <ligand>
        <name>Zn(2+)</name>
        <dbReference type="ChEBI" id="CHEBI:29105"/>
    </ligand>
</feature>
<evidence type="ECO:0000313" key="14">
    <source>
        <dbReference type="Proteomes" id="UP000318693"/>
    </source>
</evidence>
<dbReference type="InterPro" id="IPR014729">
    <property type="entry name" value="Rossmann-like_a/b/a_fold"/>
</dbReference>
<dbReference type="EC" id="6.3.1.13" evidence="10"/>
<evidence type="ECO:0000256" key="1">
    <source>
        <dbReference type="ARBA" id="ARBA00003679"/>
    </source>
</evidence>
<sequence length="427" mass="45752">MHAWTSPDLPDLPGAGDPVHVHDTLAGALAPTRRGGEPATLYVCGITPYDATHLGHANTYVGFDLLVRAWRDAGREVQYVQNVTDIDDPLLERAAQTGQDWYELAQSQIELYRTDMAALRVLAPTHLVGAVEAIPLVVGAVEQMLAEGHAYRVDLPAGAGGNEPGLGDVYANLTDDSLFGTGAGLSRDDMLKVFAENGGDPDRAGKHNPLDPLLWRRTRPGEPDWDGATLGRGRPGWHIECACIAMEHLTGVVEVQGGGRDLVFPHHEMSESHLRVLTEQPAPVMLHVHGGMVGYHGEKMSKSRGNLVLVSELLAQGTDPMAVRLVLLGHHFREDWEYTDADLTEATARLSRWRTAMHQAQGPEGQTLLTRVRAAMADDLDAPAAVQAVDEWVDAALAGAGAGSSGTSPVAPELARRVVDALLGVAV</sequence>
<dbReference type="RefSeq" id="WP_143417703.1">
    <property type="nucleotide sequence ID" value="NZ_VJXR01000012.1"/>
</dbReference>
<feature type="binding site" evidence="10">
    <location>
        <position position="44"/>
    </location>
    <ligand>
        <name>Zn(2+)</name>
        <dbReference type="ChEBI" id="CHEBI:29105"/>
    </ligand>
</feature>
<feature type="binding site" evidence="10">
    <location>
        <position position="241"/>
    </location>
    <ligand>
        <name>Zn(2+)</name>
        <dbReference type="ChEBI" id="CHEBI:29105"/>
    </ligand>
</feature>
<dbReference type="PANTHER" id="PTHR10890:SF3">
    <property type="entry name" value="CYSTEINE--TRNA LIGASE, CYTOPLASMIC"/>
    <property type="match status" value="1"/>
</dbReference>
<dbReference type="InterPro" id="IPR017812">
    <property type="entry name" value="Mycothiol_ligase_MshC"/>
</dbReference>
<evidence type="ECO:0000256" key="9">
    <source>
        <dbReference type="ARBA" id="ARBA00048350"/>
    </source>
</evidence>
<dbReference type="NCBIfam" id="TIGR03447">
    <property type="entry name" value="mycothiol_MshC"/>
    <property type="match status" value="1"/>
</dbReference>
<dbReference type="PANTHER" id="PTHR10890">
    <property type="entry name" value="CYSTEINYL-TRNA SYNTHETASE"/>
    <property type="match status" value="1"/>
</dbReference>
<evidence type="ECO:0000256" key="5">
    <source>
        <dbReference type="ARBA" id="ARBA00022723"/>
    </source>
</evidence>
<comment type="caution">
    <text evidence="13">The sequence shown here is derived from an EMBL/GenBank/DDBJ whole genome shotgun (WGS) entry which is preliminary data.</text>
</comment>
<dbReference type="HAMAP" id="MF_01697">
    <property type="entry name" value="MshC"/>
    <property type="match status" value="1"/>
</dbReference>
<dbReference type="GO" id="GO:0008270">
    <property type="term" value="F:zinc ion binding"/>
    <property type="evidence" value="ECO:0007669"/>
    <property type="project" value="UniProtKB-UniRule"/>
</dbReference>
<organism evidence="13 14">
    <name type="scientific">Georgenia yuyongxinii</name>
    <dbReference type="NCBI Taxonomy" id="2589797"/>
    <lineage>
        <taxon>Bacteria</taxon>
        <taxon>Bacillati</taxon>
        <taxon>Actinomycetota</taxon>
        <taxon>Actinomycetes</taxon>
        <taxon>Micrococcales</taxon>
        <taxon>Bogoriellaceae</taxon>
        <taxon>Georgenia</taxon>
    </lineage>
</organism>
<dbReference type="InterPro" id="IPR024909">
    <property type="entry name" value="Cys-tRNA/MSH_ligase"/>
</dbReference>
<evidence type="ECO:0000259" key="12">
    <source>
        <dbReference type="Pfam" id="PF01406"/>
    </source>
</evidence>